<keyword evidence="5 11" id="KW-0812">Transmembrane</keyword>
<evidence type="ECO:0000256" key="8">
    <source>
        <dbReference type="ARBA" id="ARBA00022989"/>
    </source>
</evidence>
<keyword evidence="4" id="KW-0349">Heme</keyword>
<keyword evidence="7" id="KW-0249">Electron transport</keyword>
<dbReference type="InterPro" id="IPR045150">
    <property type="entry name" value="CYB561D1/2"/>
</dbReference>
<keyword evidence="9" id="KW-0408">Iron</keyword>
<evidence type="ECO:0000256" key="6">
    <source>
        <dbReference type="ARBA" id="ARBA00022723"/>
    </source>
</evidence>
<evidence type="ECO:0000256" key="11">
    <source>
        <dbReference type="SAM" id="Phobius"/>
    </source>
</evidence>
<comment type="subcellular location">
    <subcellularLocation>
        <location evidence="2">Membrane</location>
        <topology evidence="2">Multi-pass membrane protein</topology>
    </subcellularLocation>
</comment>
<keyword evidence="3" id="KW-0813">Transport</keyword>
<dbReference type="GO" id="GO:0140575">
    <property type="term" value="F:transmembrane monodehydroascorbate reductase activity"/>
    <property type="evidence" value="ECO:0007669"/>
    <property type="project" value="InterPro"/>
</dbReference>
<organism evidence="13 14">
    <name type="scientific">Lithocarpus litseifolius</name>
    <dbReference type="NCBI Taxonomy" id="425828"/>
    <lineage>
        <taxon>Eukaryota</taxon>
        <taxon>Viridiplantae</taxon>
        <taxon>Streptophyta</taxon>
        <taxon>Embryophyta</taxon>
        <taxon>Tracheophyta</taxon>
        <taxon>Spermatophyta</taxon>
        <taxon>Magnoliopsida</taxon>
        <taxon>eudicotyledons</taxon>
        <taxon>Gunneridae</taxon>
        <taxon>Pentapetalae</taxon>
        <taxon>rosids</taxon>
        <taxon>fabids</taxon>
        <taxon>Fagales</taxon>
        <taxon>Fagaceae</taxon>
        <taxon>Lithocarpus</taxon>
    </lineage>
</organism>
<dbReference type="GO" id="GO:0046872">
    <property type="term" value="F:metal ion binding"/>
    <property type="evidence" value="ECO:0007669"/>
    <property type="project" value="UniProtKB-KW"/>
</dbReference>
<dbReference type="GO" id="GO:0020037">
    <property type="term" value="F:heme binding"/>
    <property type="evidence" value="ECO:0007669"/>
    <property type="project" value="TreeGrafter"/>
</dbReference>
<keyword evidence="6" id="KW-0479">Metal-binding</keyword>
<name>A0AAW2DRL5_9ROSI</name>
<feature type="transmembrane region" description="Helical" evidence="11">
    <location>
        <begin position="130"/>
        <end position="149"/>
    </location>
</feature>
<protein>
    <recommendedName>
        <fullName evidence="12">Cytochrome b561 domain-containing protein</fullName>
    </recommendedName>
</protein>
<comment type="caution">
    <text evidence="13">The sequence shown here is derived from an EMBL/GenBank/DDBJ whole genome shotgun (WGS) entry which is preliminary data.</text>
</comment>
<dbReference type="GO" id="GO:0016020">
    <property type="term" value="C:membrane"/>
    <property type="evidence" value="ECO:0007669"/>
    <property type="project" value="UniProtKB-SubCell"/>
</dbReference>
<dbReference type="SMART" id="SM00665">
    <property type="entry name" value="B561"/>
    <property type="match status" value="1"/>
</dbReference>
<evidence type="ECO:0000313" key="14">
    <source>
        <dbReference type="Proteomes" id="UP001459277"/>
    </source>
</evidence>
<dbReference type="Pfam" id="PF03188">
    <property type="entry name" value="Cytochrom_B561"/>
    <property type="match status" value="1"/>
</dbReference>
<gene>
    <name evidence="13" type="ORF">SO802_006734</name>
</gene>
<feature type="transmembrane region" description="Helical" evidence="11">
    <location>
        <begin position="7"/>
        <end position="27"/>
    </location>
</feature>
<evidence type="ECO:0000256" key="1">
    <source>
        <dbReference type="ARBA" id="ARBA00001970"/>
    </source>
</evidence>
<evidence type="ECO:0000256" key="5">
    <source>
        <dbReference type="ARBA" id="ARBA00022692"/>
    </source>
</evidence>
<feature type="transmembrane region" description="Helical" evidence="11">
    <location>
        <begin position="196"/>
        <end position="215"/>
    </location>
</feature>
<evidence type="ECO:0000256" key="10">
    <source>
        <dbReference type="ARBA" id="ARBA00023136"/>
    </source>
</evidence>
<evidence type="ECO:0000256" key="4">
    <source>
        <dbReference type="ARBA" id="ARBA00022617"/>
    </source>
</evidence>
<dbReference type="CDD" id="cd08760">
    <property type="entry name" value="Cyt_b561_FRRS1_like"/>
    <property type="match status" value="1"/>
</dbReference>
<feature type="domain" description="Cytochrome b561" evidence="12">
    <location>
        <begin position="19"/>
        <end position="223"/>
    </location>
</feature>
<dbReference type="PANTHER" id="PTHR15422">
    <property type="entry name" value="OS05G0565100 PROTEIN"/>
    <property type="match status" value="1"/>
</dbReference>
<dbReference type="EMBL" id="JAZDWU010000002">
    <property type="protein sequence ID" value="KAL0011626.1"/>
    <property type="molecule type" value="Genomic_DNA"/>
</dbReference>
<evidence type="ECO:0000256" key="7">
    <source>
        <dbReference type="ARBA" id="ARBA00022982"/>
    </source>
</evidence>
<keyword evidence="10 11" id="KW-0472">Membrane</keyword>
<sequence length="266" mass="30730">MQNFHNCVPFYVSAYYLILLPLVGSSFHEDMNHFSSHHKSNISDNFHKLSPQMTSDITIHGILLWASLGFLFPVGILIIRMSSREEPGSPRYKAFFYVHVILQILSVLLATAGAVMSIKKFENSFDNSHQRLGLALYVVIWVQVFIGFFRPKRGKKERGVWYMLHWILGTIISLVGIINVYTGLNAYNRKTSRSTTLWTILFTAEVSFIAFFYLFQDKWEYMQKQGVTLGDLPITLSNQEIPERFNQKEMLPEPCGKRNALMNLFD</sequence>
<feature type="transmembrane region" description="Helical" evidence="11">
    <location>
        <begin position="57"/>
        <end position="82"/>
    </location>
</feature>
<keyword evidence="8 11" id="KW-1133">Transmembrane helix</keyword>
<evidence type="ECO:0000256" key="2">
    <source>
        <dbReference type="ARBA" id="ARBA00004141"/>
    </source>
</evidence>
<proteinExistence type="predicted"/>
<evidence type="ECO:0000256" key="3">
    <source>
        <dbReference type="ARBA" id="ARBA00022448"/>
    </source>
</evidence>
<accession>A0AAW2DRL5</accession>
<keyword evidence="14" id="KW-1185">Reference proteome</keyword>
<dbReference type="Proteomes" id="UP001459277">
    <property type="component" value="Unassembled WGS sequence"/>
</dbReference>
<comment type="cofactor">
    <cofactor evidence="1">
        <name>heme b</name>
        <dbReference type="ChEBI" id="CHEBI:60344"/>
    </cofactor>
</comment>
<dbReference type="Gene3D" id="1.20.120.1770">
    <property type="match status" value="1"/>
</dbReference>
<dbReference type="PROSITE" id="PS50939">
    <property type="entry name" value="CYTOCHROME_B561"/>
    <property type="match status" value="1"/>
</dbReference>
<feature type="transmembrane region" description="Helical" evidence="11">
    <location>
        <begin position="94"/>
        <end position="118"/>
    </location>
</feature>
<feature type="transmembrane region" description="Helical" evidence="11">
    <location>
        <begin position="161"/>
        <end position="184"/>
    </location>
</feature>
<reference evidence="13 14" key="1">
    <citation type="submission" date="2024-01" db="EMBL/GenBank/DDBJ databases">
        <title>A telomere-to-telomere, gap-free genome of sweet tea (Lithocarpus litseifolius).</title>
        <authorList>
            <person name="Zhou J."/>
        </authorList>
    </citation>
    <scope>NUCLEOTIDE SEQUENCE [LARGE SCALE GENOMIC DNA]</scope>
    <source>
        <strain evidence="13">Zhou-2022a</strain>
        <tissue evidence="13">Leaf</tissue>
    </source>
</reference>
<evidence type="ECO:0000313" key="13">
    <source>
        <dbReference type="EMBL" id="KAL0011626.1"/>
    </source>
</evidence>
<evidence type="ECO:0000259" key="12">
    <source>
        <dbReference type="PROSITE" id="PS50939"/>
    </source>
</evidence>
<dbReference type="AlphaFoldDB" id="A0AAW2DRL5"/>
<dbReference type="InterPro" id="IPR006593">
    <property type="entry name" value="Cyt_b561/ferric_Rdtase_TM"/>
</dbReference>
<evidence type="ECO:0000256" key="9">
    <source>
        <dbReference type="ARBA" id="ARBA00023004"/>
    </source>
</evidence>
<dbReference type="PANTHER" id="PTHR15422:SF44">
    <property type="entry name" value="CYTOCHROME B561 DOMAIN-CONTAINING PROTEIN"/>
    <property type="match status" value="1"/>
</dbReference>